<keyword evidence="3 6" id="KW-0547">Nucleotide-binding</keyword>
<dbReference type="InterPro" id="IPR027417">
    <property type="entry name" value="P-loop_NTPase"/>
</dbReference>
<keyword evidence="5" id="KW-0175">Coiled coil</keyword>
<comment type="subcellular location">
    <subcellularLocation>
        <location evidence="1">Cytoplasm</location>
    </subcellularLocation>
</comment>
<dbReference type="SMART" id="SM00129">
    <property type="entry name" value="KISc"/>
    <property type="match status" value="1"/>
</dbReference>
<protein>
    <submittedName>
        <fullName evidence="8">Kinesin motor domain-containing protein</fullName>
    </submittedName>
</protein>
<comment type="caution">
    <text evidence="8">The sequence shown here is derived from an EMBL/GenBank/DDBJ whole genome shotgun (WGS) entry which is preliminary data.</text>
</comment>
<evidence type="ECO:0000259" key="7">
    <source>
        <dbReference type="PROSITE" id="PS50067"/>
    </source>
</evidence>
<keyword evidence="4 6" id="KW-0067">ATP-binding</keyword>
<evidence type="ECO:0000256" key="4">
    <source>
        <dbReference type="ARBA" id="ARBA00022840"/>
    </source>
</evidence>
<dbReference type="PRINTS" id="PR00380">
    <property type="entry name" value="KINESINHEAVY"/>
</dbReference>
<dbReference type="InterPro" id="IPR027640">
    <property type="entry name" value="Kinesin-like_fam"/>
</dbReference>
<dbReference type="PANTHER" id="PTHR47969">
    <property type="entry name" value="CHROMOSOME-ASSOCIATED KINESIN KIF4A-RELATED"/>
    <property type="match status" value="1"/>
</dbReference>
<dbReference type="InterPro" id="IPR001752">
    <property type="entry name" value="Kinesin_motor_dom"/>
</dbReference>
<gene>
    <name evidence="8" type="ORF">PVAG01_10219</name>
</gene>
<evidence type="ECO:0000256" key="2">
    <source>
        <dbReference type="ARBA" id="ARBA00022490"/>
    </source>
</evidence>
<evidence type="ECO:0000256" key="3">
    <source>
        <dbReference type="ARBA" id="ARBA00022741"/>
    </source>
</evidence>
<dbReference type="EMBL" id="JBFCZG010000009">
    <property type="protein sequence ID" value="KAL3418503.1"/>
    <property type="molecule type" value="Genomic_DNA"/>
</dbReference>
<sequence length="617" mass="68721">MERFLLDNIDRYKKLVKAFKPPPISQVAKSTATSPNMVVSVRIRPLLDEDVTTGFPCAVFPLMQTDLVYLHDLYHHPRGQAMLRSFSYKVDRLFDSKVTTEEIYDNLVADLVPFAWKGGIGTLFAYGQTGSGKTFTVNRLEELVADSLLNGTLERLEGKREISMTIIELAGNVAYDLLNSRSPLTVLEDSFGTTQLVGVKEHSVQNGDAVIDLVTQAASFRRTETTPRNDFSSRSHAICRIRIHDPSTDTDGFLYLVDLAGSETARDVATHGAERMRETRDINLSLSVLKDCIRGKVLSDAIDSSKDPKSKSKKPHVPFRQSTLTKVLKHVFDPAGRQACKTVIIACLNPSLADTGPSKNTLRYAEMLRVLIPTTSKTESDPLAPITWTNTELKDWILKNSGKPPITSAISAPTETGAHFLRLSPSEIEDRCLKTPGVTVEQAKAFQSKLWRMHIDSQRKPASNTSDTTELGKILSRLGLTNATSSRDLNPTTTAMLFKERIRPGMVVSWSLPTNDTSESSSSKQKDLQLALILCPTKANYAYAKTFFENVVDVAESQADFGTDTYERWLCALVTPSRMDGAYELKMWQQIVISVNMMDKEVLLEYDAGTRYYHIDT</sequence>
<keyword evidence="6" id="KW-0505">Motor protein</keyword>
<evidence type="ECO:0000313" key="9">
    <source>
        <dbReference type="Proteomes" id="UP001629113"/>
    </source>
</evidence>
<reference evidence="8 9" key="1">
    <citation type="submission" date="2024-06" db="EMBL/GenBank/DDBJ databases">
        <title>Complete genome of Phlyctema vagabunda strain 19-DSS-EL-015.</title>
        <authorList>
            <person name="Fiorenzani C."/>
        </authorList>
    </citation>
    <scope>NUCLEOTIDE SEQUENCE [LARGE SCALE GENOMIC DNA]</scope>
    <source>
        <strain evidence="8 9">19-DSS-EL-015</strain>
    </source>
</reference>
<organism evidence="8 9">
    <name type="scientific">Phlyctema vagabunda</name>
    <dbReference type="NCBI Taxonomy" id="108571"/>
    <lineage>
        <taxon>Eukaryota</taxon>
        <taxon>Fungi</taxon>
        <taxon>Dikarya</taxon>
        <taxon>Ascomycota</taxon>
        <taxon>Pezizomycotina</taxon>
        <taxon>Leotiomycetes</taxon>
        <taxon>Helotiales</taxon>
        <taxon>Dermateaceae</taxon>
        <taxon>Phlyctema</taxon>
    </lineage>
</organism>
<dbReference type="PROSITE" id="PS50067">
    <property type="entry name" value="KINESIN_MOTOR_2"/>
    <property type="match status" value="1"/>
</dbReference>
<evidence type="ECO:0000256" key="6">
    <source>
        <dbReference type="PROSITE-ProRule" id="PRU00283"/>
    </source>
</evidence>
<evidence type="ECO:0000256" key="5">
    <source>
        <dbReference type="ARBA" id="ARBA00023054"/>
    </source>
</evidence>
<comment type="similarity">
    <text evidence="6">Belongs to the TRAFAC class myosin-kinesin ATPase superfamily. Kinesin family.</text>
</comment>
<evidence type="ECO:0000313" key="8">
    <source>
        <dbReference type="EMBL" id="KAL3418503.1"/>
    </source>
</evidence>
<dbReference type="PANTHER" id="PTHR47969:SF15">
    <property type="entry name" value="CHROMOSOME-ASSOCIATED KINESIN KIF4A-RELATED"/>
    <property type="match status" value="1"/>
</dbReference>
<dbReference type="Pfam" id="PF00225">
    <property type="entry name" value="Kinesin"/>
    <property type="match status" value="1"/>
</dbReference>
<keyword evidence="2" id="KW-0963">Cytoplasm</keyword>
<dbReference type="Gene3D" id="3.40.850.10">
    <property type="entry name" value="Kinesin motor domain"/>
    <property type="match status" value="1"/>
</dbReference>
<dbReference type="Proteomes" id="UP001629113">
    <property type="component" value="Unassembled WGS sequence"/>
</dbReference>
<name>A0ABR4P5B8_9HELO</name>
<proteinExistence type="inferred from homology"/>
<keyword evidence="9" id="KW-1185">Reference proteome</keyword>
<dbReference type="InterPro" id="IPR036961">
    <property type="entry name" value="Kinesin_motor_dom_sf"/>
</dbReference>
<accession>A0ABR4P5B8</accession>
<dbReference type="SUPFAM" id="SSF52540">
    <property type="entry name" value="P-loop containing nucleoside triphosphate hydrolases"/>
    <property type="match status" value="1"/>
</dbReference>
<feature type="domain" description="Kinesin motor" evidence="7">
    <location>
        <begin position="36"/>
        <end position="371"/>
    </location>
</feature>
<evidence type="ECO:0000256" key="1">
    <source>
        <dbReference type="ARBA" id="ARBA00004496"/>
    </source>
</evidence>
<feature type="binding site" evidence="6">
    <location>
        <begin position="127"/>
        <end position="134"/>
    </location>
    <ligand>
        <name>ATP</name>
        <dbReference type="ChEBI" id="CHEBI:30616"/>
    </ligand>
</feature>